<dbReference type="Proteomes" id="UP000007879">
    <property type="component" value="Unassembled WGS sequence"/>
</dbReference>
<keyword evidence="2" id="KW-1185">Reference proteome</keyword>
<evidence type="ECO:0000313" key="1">
    <source>
        <dbReference type="EnsemblMetazoa" id="XP_019861167.1"/>
    </source>
</evidence>
<organism evidence="1 2">
    <name type="scientific">Amphimedon queenslandica</name>
    <name type="common">Sponge</name>
    <dbReference type="NCBI Taxonomy" id="400682"/>
    <lineage>
        <taxon>Eukaryota</taxon>
        <taxon>Metazoa</taxon>
        <taxon>Porifera</taxon>
        <taxon>Demospongiae</taxon>
        <taxon>Heteroscleromorpha</taxon>
        <taxon>Haplosclerida</taxon>
        <taxon>Niphatidae</taxon>
        <taxon>Amphimedon</taxon>
    </lineage>
</organism>
<reference evidence="1" key="2">
    <citation type="submission" date="2024-06" db="UniProtKB">
        <authorList>
            <consortium name="EnsemblMetazoa"/>
        </authorList>
    </citation>
    <scope>IDENTIFICATION</scope>
</reference>
<dbReference type="EnsemblMetazoa" id="XM_020005608.1">
    <property type="protein sequence ID" value="XP_019861167.1"/>
    <property type="gene ID" value="LOC109589546"/>
</dbReference>
<sequence length="252" mass="28809">MPCIDILDKANDFESFFQFLSKHDFIGYLNYKLLKKLSQLVNDDSLDQHFVQYEKEYARLLSAASFQDFIPLFRKQSDLSPTAPLGLPYVSFRLERPWLLTSVYTWVSTFGEFSWSYYALLKELRENCIIITYAILPSVLDEATRDLKDPVILKKLENKGVTVIELPEEEEDPQIDESIEKPAKKMKVDTSPLFMQSKTASIKKAIATTSTTVDKDIANATRSHVTPGFETKVYEVEAVDASINLSINALWI</sequence>
<name>A0AAN0JW73_AMPQE</name>
<accession>A0AAN0JW73</accession>
<dbReference type="GeneID" id="109589546"/>
<reference evidence="2" key="1">
    <citation type="journal article" date="2010" name="Nature">
        <title>The Amphimedon queenslandica genome and the evolution of animal complexity.</title>
        <authorList>
            <person name="Srivastava M."/>
            <person name="Simakov O."/>
            <person name="Chapman J."/>
            <person name="Fahey B."/>
            <person name="Gauthier M.E."/>
            <person name="Mitros T."/>
            <person name="Richards G.S."/>
            <person name="Conaco C."/>
            <person name="Dacre M."/>
            <person name="Hellsten U."/>
            <person name="Larroux C."/>
            <person name="Putnam N.H."/>
            <person name="Stanke M."/>
            <person name="Adamska M."/>
            <person name="Darling A."/>
            <person name="Degnan S.M."/>
            <person name="Oakley T.H."/>
            <person name="Plachetzki D.C."/>
            <person name="Zhai Y."/>
            <person name="Adamski M."/>
            <person name="Calcino A."/>
            <person name="Cummins S.F."/>
            <person name="Goodstein D.M."/>
            <person name="Harris C."/>
            <person name="Jackson D.J."/>
            <person name="Leys S.P."/>
            <person name="Shu S."/>
            <person name="Woodcroft B.J."/>
            <person name="Vervoort M."/>
            <person name="Kosik K.S."/>
            <person name="Manning G."/>
            <person name="Degnan B.M."/>
            <person name="Rokhsar D.S."/>
        </authorList>
    </citation>
    <scope>NUCLEOTIDE SEQUENCE [LARGE SCALE GENOMIC DNA]</scope>
</reference>
<dbReference type="KEGG" id="aqu:109589546"/>
<dbReference type="RefSeq" id="XP_019861167.1">
    <property type="nucleotide sequence ID" value="XM_020005608.1"/>
</dbReference>
<protein>
    <submittedName>
        <fullName evidence="1">Uncharacterized protein</fullName>
    </submittedName>
</protein>
<dbReference type="AlphaFoldDB" id="A0AAN0JW73"/>
<proteinExistence type="predicted"/>
<evidence type="ECO:0000313" key="2">
    <source>
        <dbReference type="Proteomes" id="UP000007879"/>
    </source>
</evidence>